<dbReference type="InterPro" id="IPR000477">
    <property type="entry name" value="RT_dom"/>
</dbReference>
<keyword evidence="3" id="KW-1185">Reference proteome</keyword>
<proteinExistence type="predicted"/>
<dbReference type="Pfam" id="PF00078">
    <property type="entry name" value="RVT_1"/>
    <property type="match status" value="1"/>
</dbReference>
<sequence>MVHQFHDGMLPQELDYGDSSDAFPVTNGVKQGCILASTLFSMMFSAILSDAFCCDEETRIQVRYGTDGRIFNLRRLPAKTKVEEDSVSDFLFADDCTLNAATEAQLQQSMNLFPTSCRNFGLTISMEKIEVLHQLTPQKMYTEPTIIAEGEILKAVDKFTYLGSTHTSPRQALHFDGCRS</sequence>
<gene>
    <name evidence="2" type="ORF">NDU88_003311</name>
</gene>
<evidence type="ECO:0000259" key="1">
    <source>
        <dbReference type="Pfam" id="PF00078"/>
    </source>
</evidence>
<dbReference type="AlphaFoldDB" id="A0AAV7RG83"/>
<protein>
    <recommendedName>
        <fullName evidence="1">Reverse transcriptase domain-containing protein</fullName>
    </recommendedName>
</protein>
<accession>A0AAV7RG83</accession>
<dbReference type="PANTHER" id="PTHR47027">
    <property type="entry name" value="REVERSE TRANSCRIPTASE DOMAIN-CONTAINING PROTEIN"/>
    <property type="match status" value="1"/>
</dbReference>
<comment type="caution">
    <text evidence="2">The sequence shown here is derived from an EMBL/GenBank/DDBJ whole genome shotgun (WGS) entry which is preliminary data.</text>
</comment>
<name>A0AAV7RG83_PLEWA</name>
<dbReference type="EMBL" id="JANPWB010000009">
    <property type="protein sequence ID" value="KAJ1150520.1"/>
    <property type="molecule type" value="Genomic_DNA"/>
</dbReference>
<evidence type="ECO:0000313" key="2">
    <source>
        <dbReference type="EMBL" id="KAJ1150520.1"/>
    </source>
</evidence>
<dbReference type="PANTHER" id="PTHR47027:SF26">
    <property type="entry name" value="REVERSE TRANSCRIPTASE DOMAIN-CONTAINING PROTEIN"/>
    <property type="match status" value="1"/>
</dbReference>
<evidence type="ECO:0000313" key="3">
    <source>
        <dbReference type="Proteomes" id="UP001066276"/>
    </source>
</evidence>
<reference evidence="2" key="1">
    <citation type="journal article" date="2022" name="bioRxiv">
        <title>Sequencing and chromosome-scale assembly of the giantPleurodeles waltlgenome.</title>
        <authorList>
            <person name="Brown T."/>
            <person name="Elewa A."/>
            <person name="Iarovenko S."/>
            <person name="Subramanian E."/>
            <person name="Araus A.J."/>
            <person name="Petzold A."/>
            <person name="Susuki M."/>
            <person name="Suzuki K.-i.T."/>
            <person name="Hayashi T."/>
            <person name="Toyoda A."/>
            <person name="Oliveira C."/>
            <person name="Osipova E."/>
            <person name="Leigh N.D."/>
            <person name="Simon A."/>
            <person name="Yun M.H."/>
        </authorList>
    </citation>
    <scope>NUCLEOTIDE SEQUENCE</scope>
    <source>
        <strain evidence="2">20211129_DDA</strain>
        <tissue evidence="2">Liver</tissue>
    </source>
</reference>
<feature type="domain" description="Reverse transcriptase" evidence="1">
    <location>
        <begin position="19"/>
        <end position="165"/>
    </location>
</feature>
<organism evidence="2 3">
    <name type="scientific">Pleurodeles waltl</name>
    <name type="common">Iberian ribbed newt</name>
    <dbReference type="NCBI Taxonomy" id="8319"/>
    <lineage>
        <taxon>Eukaryota</taxon>
        <taxon>Metazoa</taxon>
        <taxon>Chordata</taxon>
        <taxon>Craniata</taxon>
        <taxon>Vertebrata</taxon>
        <taxon>Euteleostomi</taxon>
        <taxon>Amphibia</taxon>
        <taxon>Batrachia</taxon>
        <taxon>Caudata</taxon>
        <taxon>Salamandroidea</taxon>
        <taxon>Salamandridae</taxon>
        <taxon>Pleurodelinae</taxon>
        <taxon>Pleurodeles</taxon>
    </lineage>
</organism>
<dbReference type="Proteomes" id="UP001066276">
    <property type="component" value="Chromosome 5"/>
</dbReference>